<dbReference type="RefSeq" id="WP_182337217.1">
    <property type="nucleotide sequence ID" value="NZ_JACGDA010000065.1"/>
</dbReference>
<gene>
    <name evidence="1" type="ORF">H4C15_22955</name>
</gene>
<reference evidence="1 2" key="1">
    <citation type="submission" date="2020-07" db="EMBL/GenBank/DDBJ databases">
        <title>Diversity of carbapenemase encoding genes among Pseudomonas putida group clinical isolates in a tertiary Brazilian hospital.</title>
        <authorList>
            <person name="Alberto-Lei F."/>
            <person name="Nodari C.S."/>
            <person name="Streling A.P."/>
            <person name="Paulino J.T."/>
            <person name="Bessa-Neto F.O."/>
            <person name="Cayo R."/>
            <person name="Gales A.C."/>
        </authorList>
    </citation>
    <scope>NUCLEOTIDE SEQUENCE [LARGE SCALE GENOMIC DNA]</scope>
    <source>
        <strain evidence="1 2">11213</strain>
    </source>
</reference>
<proteinExistence type="predicted"/>
<comment type="caution">
    <text evidence="1">The sequence shown here is derived from an EMBL/GenBank/DDBJ whole genome shotgun (WGS) entry which is preliminary data.</text>
</comment>
<protein>
    <submittedName>
        <fullName evidence="1">Uncharacterized protein</fullName>
    </submittedName>
</protein>
<organism evidence="1 2">
    <name type="scientific">Pseudomonas juntendi</name>
    <dbReference type="NCBI Taxonomy" id="2666183"/>
    <lineage>
        <taxon>Bacteria</taxon>
        <taxon>Pseudomonadati</taxon>
        <taxon>Pseudomonadota</taxon>
        <taxon>Gammaproteobacteria</taxon>
        <taxon>Pseudomonadales</taxon>
        <taxon>Pseudomonadaceae</taxon>
        <taxon>Pseudomonas</taxon>
    </lineage>
</organism>
<evidence type="ECO:0000313" key="2">
    <source>
        <dbReference type="Proteomes" id="UP000577346"/>
    </source>
</evidence>
<evidence type="ECO:0000313" key="1">
    <source>
        <dbReference type="EMBL" id="MBA6150332.1"/>
    </source>
</evidence>
<dbReference type="EMBL" id="JACGDA010000065">
    <property type="protein sequence ID" value="MBA6150332.1"/>
    <property type="molecule type" value="Genomic_DNA"/>
</dbReference>
<name>A0A7W2M099_9PSED</name>
<sequence length="150" mass="17340">MIVNKLKKQLRKSKEDSDNLKSLLKNKELTTNQRRSIAAKILGVQRRYKQILLIEVTSWALERDKSQASKHKMEKWQETNFGHSISNNKLTVWADSSRGCGERAQLEISDETTIMAKEIYSLFECALKKELDNSRLRQLSGKILEDDLGM</sequence>
<dbReference type="AlphaFoldDB" id="A0A7W2M099"/>
<dbReference type="Proteomes" id="UP000577346">
    <property type="component" value="Unassembled WGS sequence"/>
</dbReference>
<accession>A0A7W2M099</accession>